<evidence type="ECO:0000313" key="4">
    <source>
        <dbReference type="EMBL" id="SAL23775.1"/>
    </source>
</evidence>
<dbReference type="RefSeq" id="WP_087643246.1">
    <property type="nucleotide sequence ID" value="NZ_FCON02000007.1"/>
</dbReference>
<protein>
    <submittedName>
        <fullName evidence="4">Short-chain dehydrogenase/reductase SDR</fullName>
    </submittedName>
</protein>
<dbReference type="PANTHER" id="PTHR42901:SF1">
    <property type="entry name" value="ALCOHOL DEHYDROGENASE"/>
    <property type="match status" value="1"/>
</dbReference>
<evidence type="ECO:0000256" key="2">
    <source>
        <dbReference type="ARBA" id="ARBA00023002"/>
    </source>
</evidence>
<name>A0A158FVB8_9BURK</name>
<dbReference type="Gene3D" id="3.40.50.720">
    <property type="entry name" value="NAD(P)-binding Rossmann-like Domain"/>
    <property type="match status" value="1"/>
</dbReference>
<keyword evidence="5" id="KW-1185">Reference proteome</keyword>
<dbReference type="PRINTS" id="PR00080">
    <property type="entry name" value="SDRFAMILY"/>
</dbReference>
<evidence type="ECO:0000313" key="5">
    <source>
        <dbReference type="Proteomes" id="UP000054770"/>
    </source>
</evidence>
<dbReference type="EMBL" id="FCON02000007">
    <property type="protein sequence ID" value="SAL23775.1"/>
    <property type="molecule type" value="Genomic_DNA"/>
</dbReference>
<evidence type="ECO:0000256" key="1">
    <source>
        <dbReference type="ARBA" id="ARBA00006484"/>
    </source>
</evidence>
<dbReference type="InterPro" id="IPR002347">
    <property type="entry name" value="SDR_fam"/>
</dbReference>
<dbReference type="InterPro" id="IPR036291">
    <property type="entry name" value="NAD(P)-bd_dom_sf"/>
</dbReference>
<dbReference type="SUPFAM" id="SSF51735">
    <property type="entry name" value="NAD(P)-binding Rossmann-fold domains"/>
    <property type="match status" value="1"/>
</dbReference>
<dbReference type="GO" id="GO:0016491">
    <property type="term" value="F:oxidoreductase activity"/>
    <property type="evidence" value="ECO:0007669"/>
    <property type="project" value="UniProtKB-KW"/>
</dbReference>
<reference evidence="4" key="1">
    <citation type="submission" date="2016-01" db="EMBL/GenBank/DDBJ databases">
        <authorList>
            <person name="Peeters C."/>
        </authorList>
    </citation>
    <scope>NUCLEOTIDE SEQUENCE [LARGE SCALE GENOMIC DNA]</scope>
    <source>
        <strain evidence="4">LMG 22940</strain>
    </source>
</reference>
<dbReference type="PANTHER" id="PTHR42901">
    <property type="entry name" value="ALCOHOL DEHYDROGENASE"/>
    <property type="match status" value="1"/>
</dbReference>
<dbReference type="Proteomes" id="UP000054770">
    <property type="component" value="Unassembled WGS sequence"/>
</dbReference>
<comment type="similarity">
    <text evidence="1 3">Belongs to the short-chain dehydrogenases/reductases (SDR) family.</text>
</comment>
<organism evidence="4 5">
    <name type="scientific">Caballeronia choica</name>
    <dbReference type="NCBI Taxonomy" id="326476"/>
    <lineage>
        <taxon>Bacteria</taxon>
        <taxon>Pseudomonadati</taxon>
        <taxon>Pseudomonadota</taxon>
        <taxon>Betaproteobacteria</taxon>
        <taxon>Burkholderiales</taxon>
        <taxon>Burkholderiaceae</taxon>
        <taxon>Caballeronia</taxon>
    </lineage>
</organism>
<accession>A0A158FVB8</accession>
<dbReference type="InterPro" id="IPR020904">
    <property type="entry name" value="Sc_DH/Rdtase_CS"/>
</dbReference>
<dbReference type="PROSITE" id="PS00061">
    <property type="entry name" value="ADH_SHORT"/>
    <property type="match status" value="1"/>
</dbReference>
<sequence length="251" mass="27451">MSRITNSLPYQSAVVTGASSGIGRAVTRRLVGEGLRVHAIDRDAEQLKSLARECDVETTVIDLQDTTRLAELFMREEIDVVVNNAGVLPGTGKFGERPETDIDLMLDINLRAPLHIAHMALQGMLERKRGHLFFVGSSAGRYPHPNCAGYSATKAGISMFCDALRCDLLGSGVRVTEIAPGRVQTHFYRTALGDTTAKEKLYDGYRSIQPEHIAELIGRAMTLPDYVDVSRIEVFPTDQAAGGSQIVSYEQ</sequence>
<dbReference type="Pfam" id="PF00106">
    <property type="entry name" value="adh_short"/>
    <property type="match status" value="1"/>
</dbReference>
<gene>
    <name evidence="4" type="ORF">AWB68_01004</name>
</gene>
<comment type="caution">
    <text evidence="4">The sequence shown here is derived from an EMBL/GenBank/DDBJ whole genome shotgun (WGS) entry which is preliminary data.</text>
</comment>
<dbReference type="OrthoDB" id="9810734at2"/>
<dbReference type="AlphaFoldDB" id="A0A158FVB8"/>
<keyword evidence="2" id="KW-0560">Oxidoreductase</keyword>
<dbReference type="PRINTS" id="PR00081">
    <property type="entry name" value="GDHRDH"/>
</dbReference>
<proteinExistence type="inferred from homology"/>
<evidence type="ECO:0000256" key="3">
    <source>
        <dbReference type="RuleBase" id="RU000363"/>
    </source>
</evidence>